<gene>
    <name evidence="6" type="ORF">IM787_20895</name>
</gene>
<evidence type="ECO:0000313" key="7">
    <source>
        <dbReference type="Proteomes" id="UP000806285"/>
    </source>
</evidence>
<evidence type="ECO:0000313" key="6">
    <source>
        <dbReference type="EMBL" id="MBE7370032.1"/>
    </source>
</evidence>
<feature type="compositionally biased region" description="Acidic residues" evidence="3">
    <location>
        <begin position="478"/>
        <end position="489"/>
    </location>
</feature>
<evidence type="ECO:0000256" key="1">
    <source>
        <dbReference type="ARBA" id="ARBA00006594"/>
    </source>
</evidence>
<feature type="domain" description="Type I restriction enzyme R protein N-terminal" evidence="5">
    <location>
        <begin position="55"/>
        <end position="156"/>
    </location>
</feature>
<proteinExistence type="inferred from homology"/>
<dbReference type="PRINTS" id="PR00507">
    <property type="entry name" value="N12N6MTFRASE"/>
</dbReference>
<keyword evidence="7" id="KW-1185">Reference proteome</keyword>
<keyword evidence="6" id="KW-0808">Transferase</keyword>
<evidence type="ECO:0000259" key="4">
    <source>
        <dbReference type="Pfam" id="PF02384"/>
    </source>
</evidence>
<feature type="domain" description="DNA methylase adenine-specific" evidence="4">
    <location>
        <begin position="308"/>
        <end position="580"/>
    </location>
</feature>
<dbReference type="InterPro" id="IPR052916">
    <property type="entry name" value="Type-I_RE_MTase_Subunit"/>
</dbReference>
<dbReference type="Proteomes" id="UP000806285">
    <property type="component" value="Unassembled WGS sequence"/>
</dbReference>
<dbReference type="InterPro" id="IPR029464">
    <property type="entry name" value="HSDR_N"/>
</dbReference>
<dbReference type="GO" id="GO:0032259">
    <property type="term" value="P:methylation"/>
    <property type="evidence" value="ECO:0007669"/>
    <property type="project" value="UniProtKB-KW"/>
</dbReference>
<dbReference type="Pfam" id="PF13588">
    <property type="entry name" value="HSDR_N_2"/>
    <property type="match status" value="1"/>
</dbReference>
<protein>
    <submittedName>
        <fullName evidence="6">N-6 DNA methylase</fullName>
    </submittedName>
</protein>
<dbReference type="InterPro" id="IPR002052">
    <property type="entry name" value="DNA_methylase_N6_adenine_CS"/>
</dbReference>
<organism evidence="6 7">
    <name type="scientific">Ramlibacter pallidus</name>
    <dbReference type="NCBI Taxonomy" id="2780087"/>
    <lineage>
        <taxon>Bacteria</taxon>
        <taxon>Pseudomonadati</taxon>
        <taxon>Pseudomonadota</taxon>
        <taxon>Betaproteobacteria</taxon>
        <taxon>Burkholderiales</taxon>
        <taxon>Comamonadaceae</taxon>
        <taxon>Ramlibacter</taxon>
    </lineage>
</organism>
<dbReference type="EMBL" id="JADDIV010000006">
    <property type="protein sequence ID" value="MBE7370032.1"/>
    <property type="molecule type" value="Genomic_DNA"/>
</dbReference>
<comment type="similarity">
    <text evidence="1">Belongs to the N(4)/N(6)-methyltransferase family.</text>
</comment>
<dbReference type="Gene3D" id="3.40.50.150">
    <property type="entry name" value="Vaccinia Virus protein VP39"/>
    <property type="match status" value="1"/>
</dbReference>
<sequence length="659" mass="74768">MTTELLDRVFRDPSTKQGLRVFSRNERAKLDLRVSDDDKVEIYCAKRERWLRAKPEEVVRQLFLVWVQDTLRYPLKRVQVEWPIQMGEDSEKERADIVVFTDDACTDPYIVFELKKPDSKEGLEQLRSYLRWTGCFFGCWSNGSEQSFQLREEEQNARKGPYKFRDIPRLPKLDEDLADILKPLTFGELKPISDMRSLIQRLEHDALANAGVNAFDELFKLIFAKLHDEFRPRRKDSDPVDFRVPTGAPDVVYKRFNDLFQAAKKRPHWDQIFDAGDTLKLKGDALKLCAAALEPYSLAHTDLEAVDAAFEYLINPEQKGQKGQYFTPRPVVKMAVKMLNPQDGEKTIDPACGSCGFLIHTIRHVQKLYGWNTERLYRYSNENLYAVDFDERLKKVAKTMMIIAGDGKANVIGTSALDVREWQNSDARTKIGEFSRDSKDGSFDLVLTNPPFAGKVTGKAQLSVYDLYELASTGQLSTDDEEEEEQAEGEGEKLKRRKKVSGMKRDILFVERCLDLLRPGGRTAIVLPQGNLNNLGTRALRSYVAGRARLLGVVGLHVNTFKPFTGTKTSVLFLQKWGGEAGEPVSDYPVFLATSQKSGKNNSGEYIYRKDTKGNLVDEEGVPVTESGRPPAIDHDLDEIADAFIQWGSEQGFGFLIGD</sequence>
<name>A0ABR9S918_9BURK</name>
<dbReference type="PROSITE" id="PS00092">
    <property type="entry name" value="N6_MTASE"/>
    <property type="match status" value="1"/>
</dbReference>
<keyword evidence="2" id="KW-0680">Restriction system</keyword>
<dbReference type="Pfam" id="PF02384">
    <property type="entry name" value="N6_Mtase"/>
    <property type="match status" value="1"/>
</dbReference>
<evidence type="ECO:0000256" key="3">
    <source>
        <dbReference type="SAM" id="MobiDB-lite"/>
    </source>
</evidence>
<accession>A0ABR9S918</accession>
<dbReference type="RefSeq" id="WP_193678655.1">
    <property type="nucleotide sequence ID" value="NZ_JADDIV010000006.1"/>
</dbReference>
<dbReference type="InterPro" id="IPR003356">
    <property type="entry name" value="DNA_methylase_A-5"/>
</dbReference>
<dbReference type="GO" id="GO:0008168">
    <property type="term" value="F:methyltransferase activity"/>
    <property type="evidence" value="ECO:0007669"/>
    <property type="project" value="UniProtKB-KW"/>
</dbReference>
<dbReference type="InterPro" id="IPR029063">
    <property type="entry name" value="SAM-dependent_MTases_sf"/>
</dbReference>
<dbReference type="PANTHER" id="PTHR42998:SF1">
    <property type="entry name" value="TYPE I RESTRICTION ENZYME HINDI METHYLASE SUBUNIT"/>
    <property type="match status" value="1"/>
</dbReference>
<evidence type="ECO:0000256" key="2">
    <source>
        <dbReference type="ARBA" id="ARBA00022747"/>
    </source>
</evidence>
<keyword evidence="6" id="KW-0489">Methyltransferase</keyword>
<evidence type="ECO:0000259" key="5">
    <source>
        <dbReference type="Pfam" id="PF13588"/>
    </source>
</evidence>
<dbReference type="SUPFAM" id="SSF53335">
    <property type="entry name" value="S-adenosyl-L-methionine-dependent methyltransferases"/>
    <property type="match status" value="1"/>
</dbReference>
<reference evidence="6 7" key="1">
    <citation type="submission" date="2020-10" db="EMBL/GenBank/DDBJ databases">
        <title>Ramlibacter sp. HM2 16S ribosomal RNA gene Genome sequencing and assembly.</title>
        <authorList>
            <person name="Kang M."/>
        </authorList>
    </citation>
    <scope>NUCLEOTIDE SEQUENCE [LARGE SCALE GENOMIC DNA]</scope>
    <source>
        <strain evidence="6 7">HM2</strain>
    </source>
</reference>
<comment type="caution">
    <text evidence="6">The sequence shown here is derived from an EMBL/GenBank/DDBJ whole genome shotgun (WGS) entry which is preliminary data.</text>
</comment>
<dbReference type="PANTHER" id="PTHR42998">
    <property type="entry name" value="TYPE I RESTRICTION ENZYME HINDVIIP M PROTEIN-RELATED"/>
    <property type="match status" value="1"/>
</dbReference>
<dbReference type="CDD" id="cd02440">
    <property type="entry name" value="AdoMet_MTases"/>
    <property type="match status" value="1"/>
</dbReference>
<feature type="region of interest" description="Disordered" evidence="3">
    <location>
        <begin position="475"/>
        <end position="496"/>
    </location>
</feature>